<organism evidence="1 2">
    <name type="scientific">Drosophila simulans</name>
    <name type="common">Fruit fly</name>
    <dbReference type="NCBI Taxonomy" id="7240"/>
    <lineage>
        <taxon>Eukaryota</taxon>
        <taxon>Metazoa</taxon>
        <taxon>Ecdysozoa</taxon>
        <taxon>Arthropoda</taxon>
        <taxon>Hexapoda</taxon>
        <taxon>Insecta</taxon>
        <taxon>Pterygota</taxon>
        <taxon>Neoptera</taxon>
        <taxon>Endopterygota</taxon>
        <taxon>Diptera</taxon>
        <taxon>Brachycera</taxon>
        <taxon>Muscomorpha</taxon>
        <taxon>Ephydroidea</taxon>
        <taxon>Drosophilidae</taxon>
        <taxon>Drosophila</taxon>
        <taxon>Sophophora</taxon>
    </lineage>
</organism>
<evidence type="ECO:0000313" key="1">
    <source>
        <dbReference type="EMBL" id="EDX13086.1"/>
    </source>
</evidence>
<keyword evidence="2" id="KW-1185">Reference proteome</keyword>
<dbReference type="Proteomes" id="UP000000304">
    <property type="component" value="Chromosome 3R"/>
</dbReference>
<name>B4R1A9_DROSI</name>
<dbReference type="HOGENOM" id="CLU_2981299_0_0_1"/>
<accession>B4R1A9</accession>
<evidence type="ECO:0000313" key="2">
    <source>
        <dbReference type="Proteomes" id="UP000000304"/>
    </source>
</evidence>
<sequence length="58" mass="6098">MAILRQSTQGLRLLGTQLLHVDAMSAALTDVKLLIPGKSSPPHVVGLLHICIESPVSA</sequence>
<protein>
    <submittedName>
        <fullName evidence="1">GD18900</fullName>
    </submittedName>
</protein>
<proteinExistence type="predicted"/>
<reference evidence="1 2" key="1">
    <citation type="journal article" date="2007" name="Nature">
        <title>Evolution of genes and genomes on the Drosophila phylogeny.</title>
        <authorList>
            <consortium name="Drosophila 12 Genomes Consortium"/>
            <person name="Clark A.G."/>
            <person name="Eisen M.B."/>
            <person name="Smith D.R."/>
            <person name="Bergman C.M."/>
            <person name="Oliver B."/>
            <person name="Markow T.A."/>
            <person name="Kaufman T.C."/>
            <person name="Kellis M."/>
            <person name="Gelbart W."/>
            <person name="Iyer V.N."/>
            <person name="Pollard D.A."/>
            <person name="Sackton T.B."/>
            <person name="Larracuente A.M."/>
            <person name="Singh N.D."/>
            <person name="Abad J.P."/>
            <person name="Abt D.N."/>
            <person name="Adryan B."/>
            <person name="Aguade M."/>
            <person name="Akashi H."/>
            <person name="Anderson W.W."/>
            <person name="Aquadro C.F."/>
            <person name="Ardell D.H."/>
            <person name="Arguello R."/>
            <person name="Artieri C.G."/>
            <person name="Barbash D.A."/>
            <person name="Barker D."/>
            <person name="Barsanti P."/>
            <person name="Batterham P."/>
            <person name="Batzoglou S."/>
            <person name="Begun D."/>
            <person name="Bhutkar A."/>
            <person name="Blanco E."/>
            <person name="Bosak S.A."/>
            <person name="Bradley R.K."/>
            <person name="Brand A.D."/>
            <person name="Brent M.R."/>
            <person name="Brooks A.N."/>
            <person name="Brown R.H."/>
            <person name="Butlin R.K."/>
            <person name="Caggese C."/>
            <person name="Calvi B.R."/>
            <person name="Bernardo de Carvalho A."/>
            <person name="Caspi A."/>
            <person name="Castrezana S."/>
            <person name="Celniker S.E."/>
            <person name="Chang J.L."/>
            <person name="Chapple C."/>
            <person name="Chatterji S."/>
            <person name="Chinwalla A."/>
            <person name="Civetta A."/>
            <person name="Clifton S.W."/>
            <person name="Comeron J.M."/>
            <person name="Costello J.C."/>
            <person name="Coyne J.A."/>
            <person name="Daub J."/>
            <person name="David R.G."/>
            <person name="Delcher A.L."/>
            <person name="Delehaunty K."/>
            <person name="Do C.B."/>
            <person name="Ebling H."/>
            <person name="Edwards K."/>
            <person name="Eickbush T."/>
            <person name="Evans J.D."/>
            <person name="Filipski A."/>
            <person name="Findeiss S."/>
            <person name="Freyhult E."/>
            <person name="Fulton L."/>
            <person name="Fulton R."/>
            <person name="Garcia A.C."/>
            <person name="Gardiner A."/>
            <person name="Garfield D.A."/>
            <person name="Garvin B.E."/>
            <person name="Gibson G."/>
            <person name="Gilbert D."/>
            <person name="Gnerre S."/>
            <person name="Godfrey J."/>
            <person name="Good R."/>
            <person name="Gotea V."/>
            <person name="Gravely B."/>
            <person name="Greenberg A.J."/>
            <person name="Griffiths-Jones S."/>
            <person name="Gross S."/>
            <person name="Guigo R."/>
            <person name="Gustafson E.A."/>
            <person name="Haerty W."/>
            <person name="Hahn M.W."/>
            <person name="Halligan D.L."/>
            <person name="Halpern A.L."/>
            <person name="Halter G.M."/>
            <person name="Han M.V."/>
            <person name="Heger A."/>
            <person name="Hillier L."/>
            <person name="Hinrichs A.S."/>
            <person name="Holmes I."/>
            <person name="Hoskins R.A."/>
            <person name="Hubisz M.J."/>
            <person name="Hultmark D."/>
            <person name="Huntley M.A."/>
            <person name="Jaffe D.B."/>
            <person name="Jagadeeshan S."/>
            <person name="Jeck W.R."/>
            <person name="Johnson J."/>
            <person name="Jones C.D."/>
            <person name="Jordan W.C."/>
            <person name="Karpen G.H."/>
            <person name="Kataoka E."/>
            <person name="Keightley P.D."/>
            <person name="Kheradpour P."/>
            <person name="Kirkness E.F."/>
            <person name="Koerich L.B."/>
            <person name="Kristiansen K."/>
            <person name="Kudrna D."/>
            <person name="Kulathinal R.J."/>
            <person name="Kumar S."/>
            <person name="Kwok R."/>
            <person name="Lander E."/>
            <person name="Langley C.H."/>
            <person name="Lapoint R."/>
            <person name="Lazzaro B.P."/>
            <person name="Lee S.J."/>
            <person name="Levesque L."/>
            <person name="Li R."/>
            <person name="Lin C.F."/>
            <person name="Lin M.F."/>
            <person name="Lindblad-Toh K."/>
            <person name="Llopart A."/>
            <person name="Long M."/>
            <person name="Low L."/>
            <person name="Lozovsky E."/>
            <person name="Lu J."/>
            <person name="Luo M."/>
            <person name="Machado C.A."/>
            <person name="Makalowski W."/>
            <person name="Marzo M."/>
            <person name="Matsuda M."/>
            <person name="Matzkin L."/>
            <person name="McAllister B."/>
            <person name="McBride C.S."/>
            <person name="McKernan B."/>
            <person name="McKernan K."/>
            <person name="Mendez-Lago M."/>
            <person name="Minx P."/>
            <person name="Mollenhauer M.U."/>
            <person name="Montooth K."/>
            <person name="Mount S.M."/>
            <person name="Mu X."/>
            <person name="Myers E."/>
            <person name="Negre B."/>
            <person name="Newfeld S."/>
            <person name="Nielsen R."/>
            <person name="Noor M.A."/>
            <person name="O'Grady P."/>
            <person name="Pachter L."/>
            <person name="Papaceit M."/>
            <person name="Parisi M.J."/>
            <person name="Parisi M."/>
            <person name="Parts L."/>
            <person name="Pedersen J.S."/>
            <person name="Pesole G."/>
            <person name="Phillippy A.M."/>
            <person name="Ponting C.P."/>
            <person name="Pop M."/>
            <person name="Porcelli D."/>
            <person name="Powell J.R."/>
            <person name="Prohaska S."/>
            <person name="Pruitt K."/>
            <person name="Puig M."/>
            <person name="Quesneville H."/>
            <person name="Ram K.R."/>
            <person name="Rand D."/>
            <person name="Rasmussen M.D."/>
            <person name="Reed L.K."/>
            <person name="Reenan R."/>
            <person name="Reily A."/>
            <person name="Remington K.A."/>
            <person name="Rieger T.T."/>
            <person name="Ritchie M.G."/>
            <person name="Robin C."/>
            <person name="Rogers Y.H."/>
            <person name="Rohde C."/>
            <person name="Rozas J."/>
            <person name="Rubenfield M.J."/>
            <person name="Ruiz A."/>
            <person name="Russo S."/>
            <person name="Salzberg S.L."/>
            <person name="Sanchez-Gracia A."/>
            <person name="Saranga D.J."/>
            <person name="Sato H."/>
            <person name="Schaeffer S.W."/>
            <person name="Schatz M.C."/>
            <person name="Schlenke T."/>
            <person name="Schwartz R."/>
            <person name="Segarra C."/>
            <person name="Singh R.S."/>
            <person name="Sirot L."/>
            <person name="Sirota M."/>
            <person name="Sisneros N.B."/>
            <person name="Smith C.D."/>
            <person name="Smith T.F."/>
            <person name="Spieth J."/>
            <person name="Stage D.E."/>
            <person name="Stark A."/>
            <person name="Stephan W."/>
            <person name="Strausberg R.L."/>
            <person name="Strempel S."/>
            <person name="Sturgill D."/>
            <person name="Sutton G."/>
            <person name="Sutton G.G."/>
            <person name="Tao W."/>
            <person name="Teichmann S."/>
            <person name="Tobari Y.N."/>
            <person name="Tomimura Y."/>
            <person name="Tsolas J.M."/>
            <person name="Valente V.L."/>
            <person name="Venter E."/>
            <person name="Venter J.C."/>
            <person name="Vicario S."/>
            <person name="Vieira F.G."/>
            <person name="Vilella A.J."/>
            <person name="Villasante A."/>
            <person name="Walenz B."/>
            <person name="Wang J."/>
            <person name="Wasserman M."/>
            <person name="Watts T."/>
            <person name="Wilson D."/>
            <person name="Wilson R.K."/>
            <person name="Wing R.A."/>
            <person name="Wolfner M.F."/>
            <person name="Wong A."/>
            <person name="Wong G.K."/>
            <person name="Wu C.I."/>
            <person name="Wu G."/>
            <person name="Yamamoto D."/>
            <person name="Yang H.P."/>
            <person name="Yang S.P."/>
            <person name="Yorke J.A."/>
            <person name="Yoshida K."/>
            <person name="Zdobnov E."/>
            <person name="Zhang P."/>
            <person name="Zhang Y."/>
            <person name="Zimin A.V."/>
            <person name="Baldwin J."/>
            <person name="Abdouelleil A."/>
            <person name="Abdulkadir J."/>
            <person name="Abebe A."/>
            <person name="Abera B."/>
            <person name="Abreu J."/>
            <person name="Acer S.C."/>
            <person name="Aftuck L."/>
            <person name="Alexander A."/>
            <person name="An P."/>
            <person name="Anderson E."/>
            <person name="Anderson S."/>
            <person name="Arachi H."/>
            <person name="Azer M."/>
            <person name="Bachantsang P."/>
            <person name="Barry A."/>
            <person name="Bayul T."/>
            <person name="Berlin A."/>
            <person name="Bessette D."/>
            <person name="Bloom T."/>
            <person name="Blye J."/>
            <person name="Boguslavskiy L."/>
            <person name="Bonnet C."/>
            <person name="Boukhgalter B."/>
            <person name="Bourzgui I."/>
            <person name="Brown A."/>
            <person name="Cahill P."/>
            <person name="Channer S."/>
            <person name="Cheshatsang Y."/>
            <person name="Chuda L."/>
            <person name="Citroen M."/>
            <person name="Collymore A."/>
            <person name="Cooke P."/>
            <person name="Costello M."/>
            <person name="D'Aco K."/>
            <person name="Daza R."/>
            <person name="De Haan G."/>
            <person name="DeGray S."/>
            <person name="DeMaso C."/>
            <person name="Dhargay N."/>
            <person name="Dooley K."/>
            <person name="Dooley E."/>
            <person name="Doricent M."/>
            <person name="Dorje P."/>
            <person name="Dorjee K."/>
            <person name="Dupes A."/>
            <person name="Elong R."/>
            <person name="Falk J."/>
            <person name="Farina A."/>
            <person name="Faro S."/>
            <person name="Ferguson D."/>
            <person name="Fisher S."/>
            <person name="Foley C.D."/>
            <person name="Franke A."/>
            <person name="Friedrich D."/>
            <person name="Gadbois L."/>
            <person name="Gearin G."/>
            <person name="Gearin C.R."/>
            <person name="Giannoukos G."/>
            <person name="Goode T."/>
            <person name="Graham J."/>
            <person name="Grandbois E."/>
            <person name="Grewal S."/>
            <person name="Gyaltsen K."/>
            <person name="Hafez N."/>
            <person name="Hagos B."/>
            <person name="Hall J."/>
            <person name="Henson C."/>
            <person name="Hollinger A."/>
            <person name="Honan T."/>
            <person name="Huard M.D."/>
            <person name="Hughes L."/>
            <person name="Hurhula B."/>
            <person name="Husby M.E."/>
            <person name="Kamat A."/>
            <person name="Kanga B."/>
            <person name="Kashin S."/>
            <person name="Khazanovich D."/>
            <person name="Kisner P."/>
            <person name="Lance K."/>
            <person name="Lara M."/>
            <person name="Lee W."/>
            <person name="Lennon N."/>
            <person name="Letendre F."/>
            <person name="LeVine R."/>
            <person name="Lipovsky A."/>
            <person name="Liu X."/>
            <person name="Liu J."/>
            <person name="Liu S."/>
            <person name="Lokyitsang T."/>
            <person name="Lokyitsang Y."/>
            <person name="Lubonja R."/>
            <person name="Lui A."/>
            <person name="MacDonald P."/>
            <person name="Magnisalis V."/>
            <person name="Maru K."/>
            <person name="Matthews C."/>
            <person name="McCusker W."/>
            <person name="McDonough S."/>
            <person name="Mehta T."/>
            <person name="Meldrim J."/>
            <person name="Meneus L."/>
            <person name="Mihai O."/>
            <person name="Mihalev A."/>
            <person name="Mihova T."/>
            <person name="Mittelman R."/>
            <person name="Mlenga V."/>
            <person name="Montmayeur A."/>
            <person name="Mulrain L."/>
            <person name="Navidi A."/>
            <person name="Naylor J."/>
            <person name="Negash T."/>
            <person name="Nguyen T."/>
            <person name="Nguyen N."/>
            <person name="Nicol R."/>
            <person name="Norbu C."/>
            <person name="Norbu N."/>
            <person name="Novod N."/>
            <person name="O'Neill B."/>
            <person name="Osman S."/>
            <person name="Markiewicz E."/>
            <person name="Oyono O.L."/>
            <person name="Patti C."/>
            <person name="Phunkhang P."/>
            <person name="Pierre F."/>
            <person name="Priest M."/>
            <person name="Raghuraman S."/>
            <person name="Rege F."/>
            <person name="Reyes R."/>
            <person name="Rise C."/>
            <person name="Rogov P."/>
            <person name="Ross K."/>
            <person name="Ryan E."/>
            <person name="Settipalli S."/>
            <person name="Shea T."/>
            <person name="Sherpa N."/>
            <person name="Shi L."/>
            <person name="Shih D."/>
            <person name="Sparrow T."/>
            <person name="Spaulding J."/>
            <person name="Stalker J."/>
            <person name="Stange-Thomann N."/>
            <person name="Stavropoulos S."/>
            <person name="Stone C."/>
            <person name="Strader C."/>
            <person name="Tesfaye S."/>
            <person name="Thomson T."/>
            <person name="Thoulutsang Y."/>
            <person name="Thoulutsang D."/>
            <person name="Topham K."/>
            <person name="Topping I."/>
            <person name="Tsamla T."/>
            <person name="Vassiliev H."/>
            <person name="Vo A."/>
            <person name="Wangchuk T."/>
            <person name="Wangdi T."/>
            <person name="Weiand M."/>
            <person name="Wilkinson J."/>
            <person name="Wilson A."/>
            <person name="Yadav S."/>
            <person name="Young G."/>
            <person name="Yu Q."/>
            <person name="Zembek L."/>
            <person name="Zhong D."/>
            <person name="Zimmer A."/>
            <person name="Zwirko Z."/>
            <person name="Jaffe D.B."/>
            <person name="Alvarez P."/>
            <person name="Brockman W."/>
            <person name="Butler J."/>
            <person name="Chin C."/>
            <person name="Gnerre S."/>
            <person name="Grabherr M."/>
            <person name="Kleber M."/>
            <person name="Mauceli E."/>
            <person name="MacCallum I."/>
        </authorList>
    </citation>
    <scope>NUCLEOTIDE SEQUENCE [LARGE SCALE GENOMIC DNA]</scope>
    <source>
        <strain evidence="2">white501</strain>
    </source>
</reference>
<gene>
    <name evidence="1" type="primary">Dsim\GD18900</name>
    <name evidence="1" type="ORF">Dsim_GD18900</name>
</gene>
<dbReference type="EMBL" id="CM000364">
    <property type="protein sequence ID" value="EDX13086.1"/>
    <property type="molecule type" value="Genomic_DNA"/>
</dbReference>
<dbReference type="AlphaFoldDB" id="B4R1A9"/>